<keyword evidence="4" id="KW-1185">Reference proteome</keyword>
<dbReference type="PANTHER" id="PTHR15708">
    <property type="entry name" value="ACTIN BUNDLING/MISSING IN METASTASIS-RELATED"/>
    <property type="match status" value="1"/>
</dbReference>
<evidence type="ECO:0000313" key="3">
    <source>
        <dbReference type="Ensembl" id="ENSEBUP00000022090.1"/>
    </source>
</evidence>
<feature type="compositionally biased region" description="Pro residues" evidence="1">
    <location>
        <begin position="301"/>
        <end position="310"/>
    </location>
</feature>
<dbReference type="GeneTree" id="ENSGT00950000183156"/>
<organism evidence="3 4">
    <name type="scientific">Eptatretus burgeri</name>
    <name type="common">Inshore hagfish</name>
    <dbReference type="NCBI Taxonomy" id="7764"/>
    <lineage>
        <taxon>Eukaryota</taxon>
        <taxon>Metazoa</taxon>
        <taxon>Chordata</taxon>
        <taxon>Craniata</taxon>
        <taxon>Vertebrata</taxon>
        <taxon>Cyclostomata</taxon>
        <taxon>Myxini</taxon>
        <taxon>Myxiniformes</taxon>
        <taxon>Myxinidae</taxon>
        <taxon>Eptatretinae</taxon>
        <taxon>Eptatretus</taxon>
    </lineage>
</organism>
<dbReference type="Gene3D" id="1.20.1270.60">
    <property type="entry name" value="Arfaptin homology (AH) domain/BAR domain"/>
    <property type="match status" value="1"/>
</dbReference>
<reference evidence="3" key="1">
    <citation type="submission" date="2025-08" db="UniProtKB">
        <authorList>
            <consortium name="Ensembl"/>
        </authorList>
    </citation>
    <scope>IDENTIFICATION</scope>
</reference>
<feature type="region of interest" description="Disordered" evidence="1">
    <location>
        <begin position="255"/>
        <end position="320"/>
    </location>
</feature>
<dbReference type="GO" id="GO:0015629">
    <property type="term" value="C:actin cytoskeleton"/>
    <property type="evidence" value="ECO:0007669"/>
    <property type="project" value="TreeGrafter"/>
</dbReference>
<dbReference type="Ensembl" id="ENSEBUT00000022666.1">
    <property type="protein sequence ID" value="ENSEBUP00000022090.1"/>
    <property type="gene ID" value="ENSEBUG00000013627.1"/>
</dbReference>
<dbReference type="SUPFAM" id="SSF103657">
    <property type="entry name" value="BAR/IMD domain-like"/>
    <property type="match status" value="1"/>
</dbReference>
<dbReference type="PANTHER" id="PTHR15708:SF4">
    <property type="entry name" value="FI21477P1-RELATED"/>
    <property type="match status" value="1"/>
</dbReference>
<reference evidence="3" key="2">
    <citation type="submission" date="2025-09" db="UniProtKB">
        <authorList>
            <consortium name="Ensembl"/>
        </authorList>
    </citation>
    <scope>IDENTIFICATION</scope>
</reference>
<evidence type="ECO:0000313" key="4">
    <source>
        <dbReference type="Proteomes" id="UP000694388"/>
    </source>
</evidence>
<dbReference type="InterPro" id="IPR027267">
    <property type="entry name" value="AH/BAR_dom_sf"/>
</dbReference>
<feature type="compositionally biased region" description="Polar residues" evidence="1">
    <location>
        <begin position="460"/>
        <end position="474"/>
    </location>
</feature>
<evidence type="ECO:0000259" key="2">
    <source>
        <dbReference type="PROSITE" id="PS51338"/>
    </source>
</evidence>
<dbReference type="AlphaFoldDB" id="A0A8C4QYF4"/>
<dbReference type="GO" id="GO:0005543">
    <property type="term" value="F:phospholipid binding"/>
    <property type="evidence" value="ECO:0007669"/>
    <property type="project" value="TreeGrafter"/>
</dbReference>
<dbReference type="GO" id="GO:0009898">
    <property type="term" value="C:cytoplasmic side of plasma membrane"/>
    <property type="evidence" value="ECO:0007669"/>
    <property type="project" value="TreeGrafter"/>
</dbReference>
<sequence>MDVPADRECCALGGLFQAIITDMKSSYPVWEDFVAKAMKFHTQLRTTMGIATMFLDAFQKIADLATNSRGATRDIGSTLTRMCLRHKTIESKLRQLSGALLDSLINPLQEHLEDWKRTSGQLDKEHNKEYKRARHEIKRRSLESHKLQKKIRKGKGEAQPQLDSALAEVGELCAVLLDTEKQAARRALTEERGRFCSFVCMLQPVVNEEVAMLEEVTHLQILLEDLRKLTMDPHCLPPSSEQVLADMKGSDFTWTYQTPPSSPSSNSSRKSSMCSSTSFQSSDSQSSGSAVQGCHLRPRGFPCPPPPPPHTRLSSVSSHDSGFLSQDVACSKPPSPLPCDSSTTPWVCCEGCIPPKAHFPSRTSSLSLARELRPFCPSVVTGFLPSNSIPTWKDWSRPGPYDQPMVNTLRRRETKALVGSASGQNHSSCTDDTHTKTVQDVSEDSRELMLALTTQDVDANVGTSEHSTPGSTPVCTDDTVSTHDSDCSSLSGDGEVPVAIHGSWSCPPPPVELYCHMRHSGASPPDVGQQRVALAPCRPQNTSLRVATIRRHPSSKPSLLRRTASATVPIPICPPVVPPPRLPAVDVQAASASGGSETAHFLPPAEIPESIVTPSAPTQS</sequence>
<proteinExistence type="predicted"/>
<dbReference type="InterPro" id="IPR030127">
    <property type="entry name" value="MTSS1/MTSS2"/>
</dbReference>
<evidence type="ECO:0000256" key="1">
    <source>
        <dbReference type="SAM" id="MobiDB-lite"/>
    </source>
</evidence>
<feature type="domain" description="IMD" evidence="2">
    <location>
        <begin position="1"/>
        <end position="250"/>
    </location>
</feature>
<dbReference type="InterPro" id="IPR013606">
    <property type="entry name" value="I-BAR_dom"/>
</dbReference>
<feature type="region of interest" description="Disordered" evidence="1">
    <location>
        <begin position="460"/>
        <end position="480"/>
    </location>
</feature>
<name>A0A8C4QYF4_EPTBU</name>
<protein>
    <recommendedName>
        <fullName evidence="2">IMD domain-containing protein</fullName>
    </recommendedName>
</protein>
<dbReference type="GO" id="GO:0030031">
    <property type="term" value="P:cell projection assembly"/>
    <property type="evidence" value="ECO:0007669"/>
    <property type="project" value="TreeGrafter"/>
</dbReference>
<dbReference type="Pfam" id="PF08397">
    <property type="entry name" value="IMD"/>
    <property type="match status" value="1"/>
</dbReference>
<feature type="compositionally biased region" description="Low complexity" evidence="1">
    <location>
        <begin position="263"/>
        <end position="292"/>
    </location>
</feature>
<dbReference type="GO" id="GO:0007009">
    <property type="term" value="P:plasma membrane organization"/>
    <property type="evidence" value="ECO:0007669"/>
    <property type="project" value="InterPro"/>
</dbReference>
<feature type="region of interest" description="Disordered" evidence="1">
    <location>
        <begin position="588"/>
        <end position="620"/>
    </location>
</feature>
<dbReference type="Proteomes" id="UP000694388">
    <property type="component" value="Unplaced"/>
</dbReference>
<dbReference type="GO" id="GO:0003779">
    <property type="term" value="F:actin binding"/>
    <property type="evidence" value="ECO:0007669"/>
    <property type="project" value="InterPro"/>
</dbReference>
<accession>A0A8C4QYF4</accession>
<dbReference type="PROSITE" id="PS51338">
    <property type="entry name" value="IMD"/>
    <property type="match status" value="1"/>
</dbReference>